<feature type="transmembrane region" description="Helical" evidence="7">
    <location>
        <begin position="22"/>
        <end position="45"/>
    </location>
</feature>
<evidence type="ECO:0000259" key="8">
    <source>
        <dbReference type="Pfam" id="PF02687"/>
    </source>
</evidence>
<dbReference type="InterPro" id="IPR003838">
    <property type="entry name" value="ABC3_permease_C"/>
</dbReference>
<feature type="domain" description="ABC3 transporter permease C-terminal" evidence="8">
    <location>
        <begin position="279"/>
        <end position="404"/>
    </location>
</feature>
<evidence type="ECO:0000256" key="4">
    <source>
        <dbReference type="ARBA" id="ARBA00022692"/>
    </source>
</evidence>
<reference evidence="10 11" key="1">
    <citation type="submission" date="2016-11" db="EMBL/GenBank/DDBJ databases">
        <authorList>
            <person name="Jaros S."/>
            <person name="Januszkiewicz K."/>
            <person name="Wedrychowicz H."/>
        </authorList>
    </citation>
    <scope>NUCLEOTIDE SEQUENCE [LARGE SCALE GENOMIC DNA]</scope>
    <source>
        <strain evidence="10 11">DSM 27406</strain>
    </source>
</reference>
<keyword evidence="4 7" id="KW-0812">Transmembrane</keyword>
<feature type="transmembrane region" description="Helical" evidence="7">
    <location>
        <begin position="278"/>
        <end position="302"/>
    </location>
</feature>
<dbReference type="AlphaFoldDB" id="A0A1M7FTT9"/>
<dbReference type="EMBL" id="FRBL01000006">
    <property type="protein sequence ID" value="SHM07097.1"/>
    <property type="molecule type" value="Genomic_DNA"/>
</dbReference>
<dbReference type="InterPro" id="IPR051447">
    <property type="entry name" value="Lipoprotein-release_system"/>
</dbReference>
<keyword evidence="11" id="KW-1185">Reference proteome</keyword>
<feature type="transmembrane region" description="Helical" evidence="7">
    <location>
        <begin position="323"/>
        <end position="349"/>
    </location>
</feature>
<dbReference type="InterPro" id="IPR025857">
    <property type="entry name" value="MacB_PCD"/>
</dbReference>
<keyword evidence="3" id="KW-1003">Cell membrane</keyword>
<dbReference type="Proteomes" id="UP000184420">
    <property type="component" value="Unassembled WGS sequence"/>
</dbReference>
<accession>A0A1M7FTT9</accession>
<dbReference type="Pfam" id="PF12704">
    <property type="entry name" value="MacB_PCD"/>
    <property type="match status" value="1"/>
</dbReference>
<evidence type="ECO:0000256" key="5">
    <source>
        <dbReference type="ARBA" id="ARBA00022989"/>
    </source>
</evidence>
<evidence type="ECO:0000256" key="6">
    <source>
        <dbReference type="ARBA" id="ARBA00023136"/>
    </source>
</evidence>
<protein>
    <submittedName>
        <fullName evidence="10">Lipoprotein-releasing system permease protein</fullName>
    </submittedName>
</protein>
<evidence type="ECO:0000256" key="3">
    <source>
        <dbReference type="ARBA" id="ARBA00022475"/>
    </source>
</evidence>
<evidence type="ECO:0000256" key="1">
    <source>
        <dbReference type="ARBA" id="ARBA00004651"/>
    </source>
</evidence>
<feature type="transmembrane region" description="Helical" evidence="7">
    <location>
        <begin position="377"/>
        <end position="399"/>
    </location>
</feature>
<dbReference type="STRING" id="1419482.SAMN05444266_106262"/>
<feature type="domain" description="MacB-like periplasmic core" evidence="9">
    <location>
        <begin position="27"/>
        <end position="245"/>
    </location>
</feature>
<evidence type="ECO:0000259" key="9">
    <source>
        <dbReference type="Pfam" id="PF12704"/>
    </source>
</evidence>
<evidence type="ECO:0000256" key="2">
    <source>
        <dbReference type="ARBA" id="ARBA00005236"/>
    </source>
</evidence>
<comment type="similarity">
    <text evidence="2">Belongs to the ABC-4 integral membrane protein family. LolC/E subfamily.</text>
</comment>
<dbReference type="Pfam" id="PF02687">
    <property type="entry name" value="FtsX"/>
    <property type="match status" value="1"/>
</dbReference>
<dbReference type="OrthoDB" id="1522670at2"/>
<dbReference type="PANTHER" id="PTHR30489:SF0">
    <property type="entry name" value="LIPOPROTEIN-RELEASING SYSTEM TRANSMEMBRANE PROTEIN LOLE"/>
    <property type="match status" value="1"/>
</dbReference>
<evidence type="ECO:0000313" key="10">
    <source>
        <dbReference type="EMBL" id="SHM07097.1"/>
    </source>
</evidence>
<dbReference type="PANTHER" id="PTHR30489">
    <property type="entry name" value="LIPOPROTEIN-RELEASING SYSTEM TRANSMEMBRANE PROTEIN LOLE"/>
    <property type="match status" value="1"/>
</dbReference>
<comment type="subcellular location">
    <subcellularLocation>
        <location evidence="1">Cell membrane</location>
        <topology evidence="1">Multi-pass membrane protein</topology>
    </subcellularLocation>
</comment>
<keyword evidence="5 7" id="KW-1133">Transmembrane helix</keyword>
<name>A0A1M7FTT9_9BACT</name>
<sequence length="411" mass="46259">MDISQFIANRIAFNKNKSFSKVIIRIAMWATAISVAVMILATGFVNGFQQVIQEKVFSFWGHIHINQYQPNAGPLTQEKPFTADTALMSKIQHLPQVKTISSYATKSAIIKSEKEIAGVMFKGVDKGYDWPAIQEYLVEGTIPSFNDSAYAQGILISASLAKELQLHLHDKVILYFIQGSGQSPRARRLTISGIYKTSIEEYDKTYIIGDINLVRKLNDWLSNEIGGYEISLKDYHQMDEAASYIDHNLLPDELFTRTIKEIYPNIFDWLQLQGQNEVIIIVIMTIVAIINMITAILILILERTNMVGTLKALGMRNWSIQKIFVFQAAYIVLLGVIIGNILGLGLAFLQVQTGVLRLPEDSYYMSTAAIALRWHEIILINVGTFVVCTAVLLLPSLIIRRITPIKAIQFK</sequence>
<evidence type="ECO:0000313" key="11">
    <source>
        <dbReference type="Proteomes" id="UP000184420"/>
    </source>
</evidence>
<evidence type="ECO:0000256" key="7">
    <source>
        <dbReference type="SAM" id="Phobius"/>
    </source>
</evidence>
<proteinExistence type="inferred from homology"/>
<keyword evidence="6 7" id="KW-0472">Membrane</keyword>
<organism evidence="10 11">
    <name type="scientific">Chitinophaga jiangningensis</name>
    <dbReference type="NCBI Taxonomy" id="1419482"/>
    <lineage>
        <taxon>Bacteria</taxon>
        <taxon>Pseudomonadati</taxon>
        <taxon>Bacteroidota</taxon>
        <taxon>Chitinophagia</taxon>
        <taxon>Chitinophagales</taxon>
        <taxon>Chitinophagaceae</taxon>
        <taxon>Chitinophaga</taxon>
    </lineage>
</organism>
<keyword evidence="10" id="KW-0449">Lipoprotein</keyword>
<dbReference type="GO" id="GO:0044874">
    <property type="term" value="P:lipoprotein localization to outer membrane"/>
    <property type="evidence" value="ECO:0007669"/>
    <property type="project" value="TreeGrafter"/>
</dbReference>
<dbReference type="RefSeq" id="WP_073083349.1">
    <property type="nucleotide sequence ID" value="NZ_FRBL01000006.1"/>
</dbReference>
<gene>
    <name evidence="10" type="ORF">SAMN05444266_106262</name>
</gene>
<dbReference type="GO" id="GO:0098797">
    <property type="term" value="C:plasma membrane protein complex"/>
    <property type="evidence" value="ECO:0007669"/>
    <property type="project" value="TreeGrafter"/>
</dbReference>